<dbReference type="Proteomes" id="UP001162029">
    <property type="component" value="Unassembled WGS sequence"/>
</dbReference>
<dbReference type="InterPro" id="IPR036691">
    <property type="entry name" value="Endo/exonu/phosph_ase_sf"/>
</dbReference>
<name>A0AAV0T6Z1_9STRA</name>
<evidence type="ECO:0000313" key="2">
    <source>
        <dbReference type="Proteomes" id="UP001162029"/>
    </source>
</evidence>
<proteinExistence type="predicted"/>
<evidence type="ECO:0000313" key="1">
    <source>
        <dbReference type="EMBL" id="CAI5713329.1"/>
    </source>
</evidence>
<sequence length="198" mass="22852">MIQDNNIFLHCADSRACSFWSHFISDKYGSRNGVALFFNGAHPFQDLQEEPTLFGHMDILRNRYLVVSAKLGHLRIYFHVVYGPVQPGDRSAFYLALPRIFDDSTVHLVLQDFNTTMDPDLDQATPRLIDFWRLENPDKLKFTGPKSKNRIDYCLASIDFYDKFICSSGHVLDTNLVARTTFLLNFQPHPLILRLVIP</sequence>
<dbReference type="Gene3D" id="3.60.10.10">
    <property type="entry name" value="Endonuclease/exonuclease/phosphatase"/>
    <property type="match status" value="1"/>
</dbReference>
<dbReference type="EMBL" id="CANTFM010000147">
    <property type="protein sequence ID" value="CAI5713329.1"/>
    <property type="molecule type" value="Genomic_DNA"/>
</dbReference>
<reference evidence="1" key="1">
    <citation type="submission" date="2022-12" db="EMBL/GenBank/DDBJ databases">
        <authorList>
            <person name="Webb A."/>
        </authorList>
    </citation>
    <scope>NUCLEOTIDE SEQUENCE</scope>
    <source>
        <strain evidence="1">Pd1</strain>
    </source>
</reference>
<accession>A0AAV0T6Z1</accession>
<protein>
    <submittedName>
        <fullName evidence="1">Uncharacterized protein</fullName>
    </submittedName>
</protein>
<dbReference type="SUPFAM" id="SSF56219">
    <property type="entry name" value="DNase I-like"/>
    <property type="match status" value="1"/>
</dbReference>
<organism evidence="1 2">
    <name type="scientific">Peronospora destructor</name>
    <dbReference type="NCBI Taxonomy" id="86335"/>
    <lineage>
        <taxon>Eukaryota</taxon>
        <taxon>Sar</taxon>
        <taxon>Stramenopiles</taxon>
        <taxon>Oomycota</taxon>
        <taxon>Peronosporomycetes</taxon>
        <taxon>Peronosporales</taxon>
        <taxon>Peronosporaceae</taxon>
        <taxon>Peronospora</taxon>
    </lineage>
</organism>
<gene>
    <name evidence="1" type="ORF">PDE001_LOCUS944</name>
</gene>
<comment type="caution">
    <text evidence="1">The sequence shown here is derived from an EMBL/GenBank/DDBJ whole genome shotgun (WGS) entry which is preliminary data.</text>
</comment>
<keyword evidence="2" id="KW-1185">Reference proteome</keyword>
<dbReference type="AlphaFoldDB" id="A0AAV0T6Z1"/>